<evidence type="ECO:0000313" key="4">
    <source>
        <dbReference type="Proteomes" id="UP000091967"/>
    </source>
</evidence>
<evidence type="ECO:0000313" key="3">
    <source>
        <dbReference type="EMBL" id="OBS27311.1"/>
    </source>
</evidence>
<feature type="compositionally biased region" description="Basic and acidic residues" evidence="1">
    <location>
        <begin position="76"/>
        <end position="86"/>
    </location>
</feature>
<name>A0A1B8B3L8_FUSPO</name>
<organism evidence="3 4">
    <name type="scientific">Fusarium poae</name>
    <dbReference type="NCBI Taxonomy" id="36050"/>
    <lineage>
        <taxon>Eukaryota</taxon>
        <taxon>Fungi</taxon>
        <taxon>Dikarya</taxon>
        <taxon>Ascomycota</taxon>
        <taxon>Pezizomycotina</taxon>
        <taxon>Sordariomycetes</taxon>
        <taxon>Hypocreomycetidae</taxon>
        <taxon>Hypocreales</taxon>
        <taxon>Nectriaceae</taxon>
        <taxon>Fusarium</taxon>
    </lineage>
</organism>
<keyword evidence="2" id="KW-0472">Membrane</keyword>
<evidence type="ECO:0000256" key="1">
    <source>
        <dbReference type="SAM" id="MobiDB-lite"/>
    </source>
</evidence>
<proteinExistence type="predicted"/>
<gene>
    <name evidence="3" type="ORF">FPOA_01254</name>
</gene>
<feature type="compositionally biased region" description="Polar residues" evidence="1">
    <location>
        <begin position="66"/>
        <end position="75"/>
    </location>
</feature>
<protein>
    <submittedName>
        <fullName evidence="3">Uncharacterized protein</fullName>
    </submittedName>
</protein>
<feature type="transmembrane region" description="Helical" evidence="2">
    <location>
        <begin position="6"/>
        <end position="23"/>
    </location>
</feature>
<keyword evidence="2" id="KW-1133">Transmembrane helix</keyword>
<dbReference type="OMA" id="SHMIPEL"/>
<evidence type="ECO:0000256" key="2">
    <source>
        <dbReference type="SAM" id="Phobius"/>
    </source>
</evidence>
<dbReference type="AlphaFoldDB" id="A0A1B8B3L8"/>
<dbReference type="Proteomes" id="UP000091967">
    <property type="component" value="Unassembled WGS sequence"/>
</dbReference>
<dbReference type="EMBL" id="LYXU01000001">
    <property type="protein sequence ID" value="OBS27311.1"/>
    <property type="molecule type" value="Genomic_DNA"/>
</dbReference>
<feature type="region of interest" description="Disordered" evidence="1">
    <location>
        <begin position="56"/>
        <end position="86"/>
    </location>
</feature>
<accession>A0A1B8B3L8</accession>
<sequence>MKFSIIFLLVIRLGIAIALYFFLGRDRPSKEDCSNGIWQSHMIPELLFVYKSGRNKLQEMPPNPDQDPTSVSRNRTSTDGKIDEGYRQPSYLNYEYKVMNGGVIMEEKPAGFTLLETKPWVTAELIARDEQE</sequence>
<keyword evidence="4" id="KW-1185">Reference proteome</keyword>
<comment type="caution">
    <text evidence="3">The sequence shown here is derived from an EMBL/GenBank/DDBJ whole genome shotgun (WGS) entry which is preliminary data.</text>
</comment>
<reference evidence="3 4" key="1">
    <citation type="submission" date="2016-06" db="EMBL/GenBank/DDBJ databases">
        <title>Living apart together: crosstalk between the core and supernumerary genomes in a fungal plant pathogen.</title>
        <authorList>
            <person name="Vanheule A."/>
            <person name="Audenaert K."/>
            <person name="Warris S."/>
            <person name="Van De Geest H."/>
            <person name="Schijlen E."/>
            <person name="Hofte M."/>
            <person name="De Saeger S."/>
            <person name="Haesaert G."/>
            <person name="Waalwijk C."/>
            <person name="Van Der Lee T."/>
        </authorList>
    </citation>
    <scope>NUCLEOTIDE SEQUENCE [LARGE SCALE GENOMIC DNA]</scope>
    <source>
        <strain evidence="3 4">2516</strain>
    </source>
</reference>
<keyword evidence="2" id="KW-0812">Transmembrane</keyword>